<dbReference type="NCBIfam" id="NF003742">
    <property type="entry name" value="PRK05339.1"/>
    <property type="match status" value="1"/>
</dbReference>
<evidence type="ECO:0000313" key="2">
    <source>
        <dbReference type="EMBL" id="QCI85939.1"/>
    </source>
</evidence>
<dbReference type="GO" id="GO:0016776">
    <property type="term" value="F:phosphotransferase activity, phosphate group as acceptor"/>
    <property type="evidence" value="ECO:0007669"/>
    <property type="project" value="UniProtKB-UniRule"/>
</dbReference>
<comment type="catalytic activity">
    <reaction evidence="1">
        <text>N(tele)-phospho-L-histidyl/O-phospho-L-threonyl-[pyruvate, phosphate dikinase] + phosphate + H(+) = N(tele)-phospho-L-histidyl/L-threonyl-[pyruvate, phosphate dikinase] + diphosphate</text>
        <dbReference type="Rhea" id="RHEA:43696"/>
        <dbReference type="Rhea" id="RHEA-COMP:10650"/>
        <dbReference type="Rhea" id="RHEA-COMP:10651"/>
        <dbReference type="ChEBI" id="CHEBI:15378"/>
        <dbReference type="ChEBI" id="CHEBI:30013"/>
        <dbReference type="ChEBI" id="CHEBI:33019"/>
        <dbReference type="ChEBI" id="CHEBI:43474"/>
        <dbReference type="ChEBI" id="CHEBI:61977"/>
        <dbReference type="ChEBI" id="CHEBI:83586"/>
        <dbReference type="EC" id="2.7.4.27"/>
    </reaction>
</comment>
<comment type="similarity">
    <text evidence="1">Belongs to the pyruvate, phosphate/water dikinase regulatory protein family. PDRP subfamily.</text>
</comment>
<dbReference type="AlphaFoldDB" id="A0A4D7CPF4"/>
<comment type="function">
    <text evidence="1">Bifunctional serine/threonine kinase and phosphorylase involved in the regulation of the pyruvate, phosphate dikinase (PPDK) by catalyzing its phosphorylation/dephosphorylation.</text>
</comment>
<dbReference type="Pfam" id="PF03618">
    <property type="entry name" value="Kinase-PPPase"/>
    <property type="match status" value="1"/>
</dbReference>
<dbReference type="EC" id="2.7.11.32" evidence="1"/>
<evidence type="ECO:0000256" key="1">
    <source>
        <dbReference type="HAMAP-Rule" id="MF_00921"/>
    </source>
</evidence>
<dbReference type="Proteomes" id="UP000298615">
    <property type="component" value="Chromosome"/>
</dbReference>
<comment type="catalytic activity">
    <reaction evidence="1">
        <text>N(tele)-phospho-L-histidyl/L-threonyl-[pyruvate, phosphate dikinase] + ADP = N(tele)-phospho-L-histidyl/O-phospho-L-threonyl-[pyruvate, phosphate dikinase] + AMP + H(+)</text>
        <dbReference type="Rhea" id="RHEA:43692"/>
        <dbReference type="Rhea" id="RHEA-COMP:10650"/>
        <dbReference type="Rhea" id="RHEA-COMP:10651"/>
        <dbReference type="ChEBI" id="CHEBI:15378"/>
        <dbReference type="ChEBI" id="CHEBI:30013"/>
        <dbReference type="ChEBI" id="CHEBI:61977"/>
        <dbReference type="ChEBI" id="CHEBI:83586"/>
        <dbReference type="ChEBI" id="CHEBI:456215"/>
        <dbReference type="ChEBI" id="CHEBI:456216"/>
        <dbReference type="EC" id="2.7.11.32"/>
    </reaction>
</comment>
<name>A0A4D7CPF4_9ENTE</name>
<keyword evidence="1" id="KW-0808">Transferase</keyword>
<keyword evidence="1" id="KW-0547">Nucleotide-binding</keyword>
<sequence length="276" mass="31210">MSIEKQFIYILSDSAGETASNLANAVIAQYEQVEFNVIKNIFITDLHDLSEILNNAKKQNAMIIHTLITDEFTQYVNDFCRQKQLFCLDILSPLVNEIEQRTAIHPTKLVGAAHTLNKEYFKRMDAMEFAVTYDDGKDPKGFLEADIVLLGVSRTSKTPLSLFLANKNLKVANLPIMPQATLPKEIWQVDPKKIVGLTNDPSILNKIRQKRMIAYGLDPNTAYSDIENINQELAYAQKLYDMIGCIVINVANRSIEETSSMILHLLEIDECGYFGE</sequence>
<dbReference type="InterPro" id="IPR005177">
    <property type="entry name" value="Kinase-pyrophosphorylase"/>
</dbReference>
<accession>A0A4D7CPF4</accession>
<dbReference type="GO" id="GO:0004674">
    <property type="term" value="F:protein serine/threonine kinase activity"/>
    <property type="evidence" value="ECO:0007669"/>
    <property type="project" value="UniProtKB-UniRule"/>
</dbReference>
<dbReference type="HAMAP" id="MF_00921">
    <property type="entry name" value="PDRP"/>
    <property type="match status" value="1"/>
</dbReference>
<protein>
    <recommendedName>
        <fullName evidence="1">Putative pyruvate, phosphate dikinase regulatory protein</fullName>
        <shortName evidence="1">PPDK regulatory protein</shortName>
        <ecNumber evidence="1">2.7.11.32</ecNumber>
        <ecNumber evidence="1">2.7.4.27</ecNumber>
    </recommendedName>
</protein>
<dbReference type="PANTHER" id="PTHR31756:SF3">
    <property type="entry name" value="PYRUVATE, PHOSPHATE DIKINASE REGULATORY PROTEIN 1, CHLOROPLASTIC"/>
    <property type="match status" value="1"/>
</dbReference>
<dbReference type="EMBL" id="CP039712">
    <property type="protein sequence ID" value="QCI85939.1"/>
    <property type="molecule type" value="Genomic_DNA"/>
</dbReference>
<dbReference type="RefSeq" id="WP_136952780.1">
    <property type="nucleotide sequence ID" value="NZ_CP039712.1"/>
</dbReference>
<dbReference type="OrthoDB" id="9782201at2"/>
<dbReference type="EC" id="2.7.4.27" evidence="1"/>
<dbReference type="GO" id="GO:0005524">
    <property type="term" value="F:ATP binding"/>
    <property type="evidence" value="ECO:0007669"/>
    <property type="project" value="InterPro"/>
</dbReference>
<keyword evidence="3" id="KW-1185">Reference proteome</keyword>
<reference evidence="2 3" key="1">
    <citation type="submission" date="2019-04" db="EMBL/GenBank/DDBJ databases">
        <title>Vagococcus sp. nov., isolated from faeces of yaks (Bos grunniens).</title>
        <authorList>
            <person name="Ge Y."/>
        </authorList>
    </citation>
    <scope>NUCLEOTIDE SEQUENCE [LARGE SCALE GENOMIC DNA]</scope>
    <source>
        <strain evidence="2 3">MN-17</strain>
    </source>
</reference>
<gene>
    <name evidence="2" type="ORF">FA707_02720</name>
</gene>
<feature type="binding site" evidence="1">
    <location>
        <begin position="151"/>
        <end position="158"/>
    </location>
    <ligand>
        <name>ADP</name>
        <dbReference type="ChEBI" id="CHEBI:456216"/>
    </ligand>
</feature>
<dbReference type="KEGG" id="vao:FA707_02720"/>
<keyword evidence="1 2" id="KW-0418">Kinase</keyword>
<evidence type="ECO:0000313" key="3">
    <source>
        <dbReference type="Proteomes" id="UP000298615"/>
    </source>
</evidence>
<dbReference type="PANTHER" id="PTHR31756">
    <property type="entry name" value="PYRUVATE, PHOSPHATE DIKINASE REGULATORY PROTEIN 1, CHLOROPLASTIC"/>
    <property type="match status" value="1"/>
</dbReference>
<keyword evidence="1" id="KW-0723">Serine/threonine-protein kinase</keyword>
<dbReference type="GO" id="GO:0043531">
    <property type="term" value="F:ADP binding"/>
    <property type="evidence" value="ECO:0007669"/>
    <property type="project" value="UniProtKB-UniRule"/>
</dbReference>
<organism evidence="2 3">
    <name type="scientific">Vagococcus zengguangii</name>
    <dbReference type="NCBI Taxonomy" id="2571750"/>
    <lineage>
        <taxon>Bacteria</taxon>
        <taxon>Bacillati</taxon>
        <taxon>Bacillota</taxon>
        <taxon>Bacilli</taxon>
        <taxon>Lactobacillales</taxon>
        <taxon>Enterococcaceae</taxon>
        <taxon>Vagococcus</taxon>
    </lineage>
</organism>
<proteinExistence type="inferred from homology"/>
<dbReference type="InterPro" id="IPR026565">
    <property type="entry name" value="PPDK_reg"/>
</dbReference>